<dbReference type="InterPro" id="IPR029472">
    <property type="entry name" value="Copia-like_N"/>
</dbReference>
<organism evidence="2">
    <name type="scientific">Glycine soja</name>
    <name type="common">Wild soybean</name>
    <dbReference type="NCBI Taxonomy" id="3848"/>
    <lineage>
        <taxon>Eukaryota</taxon>
        <taxon>Viridiplantae</taxon>
        <taxon>Streptophyta</taxon>
        <taxon>Embryophyta</taxon>
        <taxon>Tracheophyta</taxon>
        <taxon>Spermatophyta</taxon>
        <taxon>Magnoliopsida</taxon>
        <taxon>eudicotyledons</taxon>
        <taxon>Gunneridae</taxon>
        <taxon>Pentapetalae</taxon>
        <taxon>rosids</taxon>
        <taxon>fabids</taxon>
        <taxon>Fabales</taxon>
        <taxon>Fabaceae</taxon>
        <taxon>Papilionoideae</taxon>
        <taxon>50 kb inversion clade</taxon>
        <taxon>NPAAA clade</taxon>
        <taxon>indigoferoid/millettioid clade</taxon>
        <taxon>Phaseoleae</taxon>
        <taxon>Glycine</taxon>
        <taxon>Glycine subgen. Soja</taxon>
    </lineage>
</organism>
<dbReference type="PANTHER" id="PTHR37610">
    <property type="entry name" value="CCHC-TYPE DOMAIN-CONTAINING PROTEIN"/>
    <property type="match status" value="1"/>
</dbReference>
<name>A0A0B2RAM5_GLYSO</name>
<dbReference type="EMBL" id="KN650942">
    <property type="protein sequence ID" value="KHN31611.1"/>
    <property type="molecule type" value="Genomic_DNA"/>
</dbReference>
<gene>
    <name evidence="2" type="ORF">glysoja_045515</name>
</gene>
<proteinExistence type="predicted"/>
<evidence type="ECO:0000313" key="2">
    <source>
        <dbReference type="EMBL" id="KHN31611.1"/>
    </source>
</evidence>
<sequence length="101" mass="11380">SALEDLLNPHSPYYVHSSENPSISLVSSLLDPTNYNSWCRSMSIALSAKNKLEFIDGSLPPPVPNHALHTVWKRSNNMMVSWLIHSVSPLIRQSILWLDNV</sequence>
<evidence type="ECO:0000259" key="1">
    <source>
        <dbReference type="Pfam" id="PF14244"/>
    </source>
</evidence>
<dbReference type="Proteomes" id="UP000053555">
    <property type="component" value="Unassembled WGS sequence"/>
</dbReference>
<feature type="domain" description="Retrotransposon Copia-like N-terminal" evidence="1">
    <location>
        <begin position="16"/>
        <end position="62"/>
    </location>
</feature>
<dbReference type="PANTHER" id="PTHR37610:SF55">
    <property type="entry name" value="RETROTRANSPOSON COPIA-LIKE N-TERMINAL DOMAIN-CONTAINING PROTEIN"/>
    <property type="match status" value="1"/>
</dbReference>
<protein>
    <recommendedName>
        <fullName evidence="1">Retrotransposon Copia-like N-terminal domain-containing protein</fullName>
    </recommendedName>
</protein>
<accession>A0A0B2RAM5</accession>
<feature type="non-terminal residue" evidence="2">
    <location>
        <position position="1"/>
    </location>
</feature>
<dbReference type="AlphaFoldDB" id="A0A0B2RAM5"/>
<feature type="non-terminal residue" evidence="2">
    <location>
        <position position="101"/>
    </location>
</feature>
<reference evidence="2" key="1">
    <citation type="submission" date="2014-07" db="EMBL/GenBank/DDBJ databases">
        <title>Identification of a novel salt tolerance gene in wild soybean by whole-genome sequencing.</title>
        <authorList>
            <person name="Lam H.-M."/>
            <person name="Qi X."/>
            <person name="Li M.-W."/>
            <person name="Liu X."/>
            <person name="Xie M."/>
            <person name="Ni M."/>
            <person name="Xu X."/>
        </authorList>
    </citation>
    <scope>NUCLEOTIDE SEQUENCE [LARGE SCALE GENOMIC DNA]</scope>
    <source>
        <tissue evidence="2">Root</tissue>
    </source>
</reference>
<dbReference type="Pfam" id="PF14244">
    <property type="entry name" value="Retrotran_gag_3"/>
    <property type="match status" value="1"/>
</dbReference>